<accession>A0ABP4AD73</accession>
<evidence type="ECO:0000313" key="3">
    <source>
        <dbReference type="EMBL" id="GAA0934906.1"/>
    </source>
</evidence>
<evidence type="ECO:0000313" key="4">
    <source>
        <dbReference type="Proteomes" id="UP001501578"/>
    </source>
</evidence>
<dbReference type="Proteomes" id="UP001501578">
    <property type="component" value="Unassembled WGS sequence"/>
</dbReference>
<protein>
    <recommendedName>
        <fullName evidence="5">Phage minor capsid protein 2</fullName>
    </recommendedName>
</protein>
<sequence length="611" mass="68636">MVDDIYRKVIADAASQVLTGAGTRKEAARAALKRLFPVAPFRDKSGRHWRMSTYVQMAMRTATARAAVDGHLTVMQDAGIDLVIVSTTPWNCSKCDPWEGKILTQSGAAGTVTVEHAIEDGVQVEVEVAATVAEARLSGLFHPNCRHSTAAFLPGITKTPTKVMAPSPPKKTIEPKPDKATPEKDEVKQPEASIRSEAATGRGSDRTDQAQPSLLSHESRRLVDEVRQTLPHGRQAWLDQRLSLDRSPRRQVDALIEEYETDIAELRSKRQTKTIKQRLAEWEQSLARYRRLATLPSDQVEASDAWLFQQAPPKKDYRYKKDPNGALLPPDAYEQYLDGVLATGRSLHDDLRRALDADAEVRRLRQEIQRALVFSEEERITLREKRAELASREADIVRRLLAEIRPMGGQIKVEELHGQAAKDAGVKVVRPDWRDLLDEALPNFPADWLATMKDKTLRLGNARSGRAYYNDYNDVMALDDAIEPAYDGSFGSHSAGVLTHEMGHRMENHVPGLRELEFTYIRRRSTTDGTLEQPQAIYDYGAKEMGYPDRWANPYAGRTYERGFHPDPASESWEVFQMGLESLFGRSGRVIDREDLDEFVLGILATLHHGA</sequence>
<feature type="region of interest" description="Disordered" evidence="2">
    <location>
        <begin position="159"/>
        <end position="220"/>
    </location>
</feature>
<evidence type="ECO:0000256" key="2">
    <source>
        <dbReference type="SAM" id="MobiDB-lite"/>
    </source>
</evidence>
<feature type="coiled-coil region" evidence="1">
    <location>
        <begin position="249"/>
        <end position="276"/>
    </location>
</feature>
<dbReference type="EMBL" id="BAAAHQ010000023">
    <property type="protein sequence ID" value="GAA0934906.1"/>
    <property type="molecule type" value="Genomic_DNA"/>
</dbReference>
<dbReference type="Pfam" id="PF06152">
    <property type="entry name" value="Phage_min_cap2"/>
    <property type="match status" value="1"/>
</dbReference>
<dbReference type="InterPro" id="IPR009319">
    <property type="entry name" value="Phage_A118_VSP1"/>
</dbReference>
<gene>
    <name evidence="3" type="ORF">GCM10009560_42540</name>
</gene>
<evidence type="ECO:0008006" key="5">
    <source>
        <dbReference type="Google" id="ProtNLM"/>
    </source>
</evidence>
<reference evidence="4" key="1">
    <citation type="journal article" date="2019" name="Int. J. Syst. Evol. Microbiol.">
        <title>The Global Catalogue of Microorganisms (GCM) 10K type strain sequencing project: providing services to taxonomists for standard genome sequencing and annotation.</title>
        <authorList>
            <consortium name="The Broad Institute Genomics Platform"/>
            <consortium name="The Broad Institute Genome Sequencing Center for Infectious Disease"/>
            <person name="Wu L."/>
            <person name="Ma J."/>
        </authorList>
    </citation>
    <scope>NUCLEOTIDE SEQUENCE [LARGE SCALE GENOMIC DNA]</scope>
    <source>
        <strain evidence="4">JCM 11136</strain>
    </source>
</reference>
<keyword evidence="4" id="KW-1185">Reference proteome</keyword>
<comment type="caution">
    <text evidence="3">The sequence shown here is derived from an EMBL/GenBank/DDBJ whole genome shotgun (WGS) entry which is preliminary data.</text>
</comment>
<organism evidence="3 4">
    <name type="scientific">Nonomuraea longicatena</name>
    <dbReference type="NCBI Taxonomy" id="83682"/>
    <lineage>
        <taxon>Bacteria</taxon>
        <taxon>Bacillati</taxon>
        <taxon>Actinomycetota</taxon>
        <taxon>Actinomycetes</taxon>
        <taxon>Streptosporangiales</taxon>
        <taxon>Streptosporangiaceae</taxon>
        <taxon>Nonomuraea</taxon>
    </lineage>
</organism>
<name>A0ABP4AD73_9ACTN</name>
<keyword evidence="1" id="KW-0175">Coiled coil</keyword>
<feature type="compositionally biased region" description="Basic and acidic residues" evidence="2">
    <location>
        <begin position="171"/>
        <end position="189"/>
    </location>
</feature>
<proteinExistence type="predicted"/>
<evidence type="ECO:0000256" key="1">
    <source>
        <dbReference type="SAM" id="Coils"/>
    </source>
</evidence>